<evidence type="ECO:0000313" key="2">
    <source>
        <dbReference type="Proteomes" id="UP000193380"/>
    </source>
</evidence>
<protein>
    <submittedName>
        <fullName evidence="1">Uncharacterized protein</fullName>
    </submittedName>
</protein>
<dbReference type="Proteomes" id="UP000193380">
    <property type="component" value="Unassembled WGS sequence"/>
</dbReference>
<sequence length="32" mass="3607">MADCYPLLEVGDMLLMGNRPDPMCVFTYVQAL</sequence>
<proteinExistence type="predicted"/>
<reference evidence="1" key="2">
    <citation type="submission" date="2014-03" db="EMBL/GenBank/DDBJ databases">
        <authorList>
            <person name="Genoscope - CEA"/>
        </authorList>
    </citation>
    <scope>NUCLEOTIDE SEQUENCE</scope>
</reference>
<dbReference type="EMBL" id="FR924510">
    <property type="protein sequence ID" value="CDQ96198.1"/>
    <property type="molecule type" value="Genomic_DNA"/>
</dbReference>
<dbReference type="PaxDb" id="8022-A0A060YWE6"/>
<dbReference type="STRING" id="8022.A0A060YWE6"/>
<organism evidence="1 2">
    <name type="scientific">Oncorhynchus mykiss</name>
    <name type="common">Rainbow trout</name>
    <name type="synonym">Salmo gairdneri</name>
    <dbReference type="NCBI Taxonomy" id="8022"/>
    <lineage>
        <taxon>Eukaryota</taxon>
        <taxon>Metazoa</taxon>
        <taxon>Chordata</taxon>
        <taxon>Craniata</taxon>
        <taxon>Vertebrata</taxon>
        <taxon>Euteleostomi</taxon>
        <taxon>Actinopterygii</taxon>
        <taxon>Neopterygii</taxon>
        <taxon>Teleostei</taxon>
        <taxon>Protacanthopterygii</taxon>
        <taxon>Salmoniformes</taxon>
        <taxon>Salmonidae</taxon>
        <taxon>Salmoninae</taxon>
        <taxon>Oncorhynchus</taxon>
    </lineage>
</organism>
<reference evidence="1" key="1">
    <citation type="journal article" date="2014" name="Nat. Commun.">
        <title>The rainbow trout genome provides novel insights into evolution after whole-genome duplication in vertebrates.</title>
        <authorList>
            <person name="Berthelot C."/>
            <person name="Brunet F."/>
            <person name="Chalopin D."/>
            <person name="Juanchich A."/>
            <person name="Bernard M."/>
            <person name="Noel B."/>
            <person name="Bento P."/>
            <person name="Da Silva C."/>
            <person name="Labadie K."/>
            <person name="Alberti A."/>
            <person name="Aury J.M."/>
            <person name="Louis A."/>
            <person name="Dehais P."/>
            <person name="Bardou P."/>
            <person name="Montfort J."/>
            <person name="Klopp C."/>
            <person name="Cabau C."/>
            <person name="Gaspin C."/>
            <person name="Thorgaard G.H."/>
            <person name="Boussaha M."/>
            <person name="Quillet E."/>
            <person name="Guyomard R."/>
            <person name="Galiana D."/>
            <person name="Bobe J."/>
            <person name="Volff J.N."/>
            <person name="Genet C."/>
            <person name="Wincker P."/>
            <person name="Jaillon O."/>
            <person name="Roest Crollius H."/>
            <person name="Guiguen Y."/>
        </authorList>
    </citation>
    <scope>NUCLEOTIDE SEQUENCE [LARGE SCALE GENOMIC DNA]</scope>
</reference>
<accession>A0A060YWE6</accession>
<feature type="non-terminal residue" evidence="1">
    <location>
        <position position="32"/>
    </location>
</feature>
<evidence type="ECO:0000313" key="1">
    <source>
        <dbReference type="EMBL" id="CDQ96198.1"/>
    </source>
</evidence>
<name>A0A060YWE6_ONCMY</name>
<dbReference type="AlphaFoldDB" id="A0A060YWE6"/>
<gene>
    <name evidence="1" type="ORF">GSONMT00026794001</name>
</gene>